<comment type="caution">
    <text evidence="3">The sequence shown here is derived from an EMBL/GenBank/DDBJ whole genome shotgun (WGS) entry which is preliminary data.</text>
</comment>
<evidence type="ECO:0000256" key="2">
    <source>
        <dbReference type="SAM" id="SignalP"/>
    </source>
</evidence>
<gene>
    <name evidence="3" type="ORF">LHA35_21515</name>
</gene>
<sequence length="173" mass="18347">MRAVTILAALALTAGLPALATAQSARETARQTPPPATAAAADLQAYALLLQDAEARLARAREEHAAGRTESQTGAFSQERINLMQTVRSAWQDMQRVPEGFAETVAYQEAQRRMRRDFNQVGPDRSLSKEKADEAARDALQVLAELRGHVVSAAGQAGGSMPAPAVQGGGANR</sequence>
<keyword evidence="2" id="KW-0732">Signal</keyword>
<keyword evidence="4" id="KW-1185">Reference proteome</keyword>
<reference evidence="3" key="1">
    <citation type="submission" date="2021-10" db="EMBL/GenBank/DDBJ databases">
        <title>Roseicella aerolatum sp. nov., isolated from aerosols of e-waste dismantling site.</title>
        <authorList>
            <person name="Qin T."/>
        </authorList>
    </citation>
    <scope>NUCLEOTIDE SEQUENCE</scope>
    <source>
        <strain evidence="3">GB24</strain>
    </source>
</reference>
<evidence type="ECO:0000256" key="1">
    <source>
        <dbReference type="SAM" id="Coils"/>
    </source>
</evidence>
<accession>A0A9X1IGN9</accession>
<organism evidence="3 4">
    <name type="scientific">Roseicella aerolata</name>
    <dbReference type="NCBI Taxonomy" id="2883479"/>
    <lineage>
        <taxon>Bacteria</taxon>
        <taxon>Pseudomonadati</taxon>
        <taxon>Pseudomonadota</taxon>
        <taxon>Alphaproteobacteria</taxon>
        <taxon>Acetobacterales</taxon>
        <taxon>Roseomonadaceae</taxon>
        <taxon>Roseicella</taxon>
    </lineage>
</organism>
<name>A0A9X1IGN9_9PROT</name>
<feature type="coiled-coil region" evidence="1">
    <location>
        <begin position="43"/>
        <end position="70"/>
    </location>
</feature>
<dbReference type="EMBL" id="JAJAQI010000040">
    <property type="protein sequence ID" value="MCB4824314.1"/>
    <property type="molecule type" value="Genomic_DNA"/>
</dbReference>
<dbReference type="RefSeq" id="WP_226611872.1">
    <property type="nucleotide sequence ID" value="NZ_JAJAQI010000040.1"/>
</dbReference>
<evidence type="ECO:0000313" key="4">
    <source>
        <dbReference type="Proteomes" id="UP001139311"/>
    </source>
</evidence>
<feature type="chain" id="PRO_5040989670" description="DUF4142 domain-containing protein" evidence="2">
    <location>
        <begin position="21"/>
        <end position="173"/>
    </location>
</feature>
<evidence type="ECO:0008006" key="5">
    <source>
        <dbReference type="Google" id="ProtNLM"/>
    </source>
</evidence>
<proteinExistence type="predicted"/>
<keyword evidence="1" id="KW-0175">Coiled coil</keyword>
<dbReference type="Proteomes" id="UP001139311">
    <property type="component" value="Unassembled WGS sequence"/>
</dbReference>
<dbReference type="AlphaFoldDB" id="A0A9X1IGN9"/>
<protein>
    <recommendedName>
        <fullName evidence="5">DUF4142 domain-containing protein</fullName>
    </recommendedName>
</protein>
<evidence type="ECO:0000313" key="3">
    <source>
        <dbReference type="EMBL" id="MCB4824314.1"/>
    </source>
</evidence>
<feature type="signal peptide" evidence="2">
    <location>
        <begin position="1"/>
        <end position="20"/>
    </location>
</feature>